<evidence type="ECO:0000313" key="12">
    <source>
        <dbReference type="EMBL" id="PXV62964.1"/>
    </source>
</evidence>
<dbReference type="InterPro" id="IPR050445">
    <property type="entry name" value="Bact_polysacc_biosynth/exp"/>
</dbReference>
<dbReference type="SUPFAM" id="SSF52540">
    <property type="entry name" value="P-loop containing nucleoside triphosphate hydrolases"/>
    <property type="match status" value="1"/>
</dbReference>
<dbReference type="PANTHER" id="PTHR32309">
    <property type="entry name" value="TYROSINE-PROTEIN KINASE"/>
    <property type="match status" value="1"/>
</dbReference>
<comment type="catalytic activity">
    <reaction evidence="8">
        <text>L-tyrosyl-[protein] + ATP = O-phospho-L-tyrosyl-[protein] + ADP + H(+)</text>
        <dbReference type="Rhea" id="RHEA:10596"/>
        <dbReference type="Rhea" id="RHEA-COMP:10136"/>
        <dbReference type="Rhea" id="RHEA-COMP:20101"/>
        <dbReference type="ChEBI" id="CHEBI:15378"/>
        <dbReference type="ChEBI" id="CHEBI:30616"/>
        <dbReference type="ChEBI" id="CHEBI:46858"/>
        <dbReference type="ChEBI" id="CHEBI:61978"/>
        <dbReference type="ChEBI" id="CHEBI:456216"/>
        <dbReference type="EC" id="2.7.10.2"/>
    </reaction>
</comment>
<gene>
    <name evidence="12" type="ORF">CLV62_1164</name>
</gene>
<comment type="similarity">
    <text evidence="1">Belongs to the CpsD/CapB family.</text>
</comment>
<evidence type="ECO:0000256" key="1">
    <source>
        <dbReference type="ARBA" id="ARBA00007316"/>
    </source>
</evidence>
<evidence type="ECO:0000313" key="13">
    <source>
        <dbReference type="Proteomes" id="UP000247973"/>
    </source>
</evidence>
<dbReference type="Proteomes" id="UP000247973">
    <property type="component" value="Unassembled WGS sequence"/>
</dbReference>
<dbReference type="InterPro" id="IPR005702">
    <property type="entry name" value="Wzc-like_C"/>
</dbReference>
<evidence type="ECO:0000256" key="4">
    <source>
        <dbReference type="ARBA" id="ARBA00022741"/>
    </source>
</evidence>
<comment type="caution">
    <text evidence="12">The sequence shown here is derived from an EMBL/GenBank/DDBJ whole genome shotgun (WGS) entry which is preliminary data.</text>
</comment>
<dbReference type="OrthoDB" id="9794577at2"/>
<evidence type="ECO:0000256" key="9">
    <source>
        <dbReference type="SAM" id="Coils"/>
    </source>
</evidence>
<feature type="domain" description="AAA" evidence="11">
    <location>
        <begin position="602"/>
        <end position="711"/>
    </location>
</feature>
<dbReference type="PANTHER" id="PTHR32309:SF13">
    <property type="entry name" value="FERRIC ENTEROBACTIN TRANSPORT PROTEIN FEPE"/>
    <property type="match status" value="1"/>
</dbReference>
<keyword evidence="4" id="KW-0547">Nucleotide-binding</keyword>
<dbReference type="GO" id="GO:0005524">
    <property type="term" value="F:ATP binding"/>
    <property type="evidence" value="ECO:0007669"/>
    <property type="project" value="UniProtKB-KW"/>
</dbReference>
<keyword evidence="10" id="KW-0472">Membrane</keyword>
<keyword evidence="9" id="KW-0175">Coiled coil</keyword>
<evidence type="ECO:0000256" key="3">
    <source>
        <dbReference type="ARBA" id="ARBA00022679"/>
    </source>
</evidence>
<evidence type="ECO:0000256" key="5">
    <source>
        <dbReference type="ARBA" id="ARBA00022777"/>
    </source>
</evidence>
<keyword evidence="3" id="KW-0808">Transferase</keyword>
<dbReference type="Pfam" id="PF13614">
    <property type="entry name" value="AAA_31"/>
    <property type="match status" value="1"/>
</dbReference>
<dbReference type="CDD" id="cd05387">
    <property type="entry name" value="BY-kinase"/>
    <property type="match status" value="1"/>
</dbReference>
<dbReference type="GO" id="GO:0004715">
    <property type="term" value="F:non-membrane spanning protein tyrosine kinase activity"/>
    <property type="evidence" value="ECO:0007669"/>
    <property type="project" value="UniProtKB-EC"/>
</dbReference>
<keyword evidence="10" id="KW-0812">Transmembrane</keyword>
<keyword evidence="6" id="KW-0067">ATP-binding</keyword>
<dbReference type="InterPro" id="IPR027417">
    <property type="entry name" value="P-loop_NTPase"/>
</dbReference>
<accession>A0A2V3PNY7</accession>
<dbReference type="Gene3D" id="3.40.50.300">
    <property type="entry name" value="P-loop containing nucleotide triphosphate hydrolases"/>
    <property type="match status" value="1"/>
</dbReference>
<dbReference type="RefSeq" id="WP_110311120.1">
    <property type="nucleotide sequence ID" value="NZ_QICL01000016.1"/>
</dbReference>
<keyword evidence="7" id="KW-0829">Tyrosine-protein kinase</keyword>
<proteinExistence type="inferred from homology"/>
<keyword evidence="13" id="KW-1185">Reference proteome</keyword>
<evidence type="ECO:0000256" key="2">
    <source>
        <dbReference type="ARBA" id="ARBA00011903"/>
    </source>
</evidence>
<dbReference type="AlphaFoldDB" id="A0A2V3PNY7"/>
<evidence type="ECO:0000256" key="7">
    <source>
        <dbReference type="ARBA" id="ARBA00023137"/>
    </source>
</evidence>
<evidence type="ECO:0000256" key="6">
    <source>
        <dbReference type="ARBA" id="ARBA00022840"/>
    </source>
</evidence>
<reference evidence="12 13" key="1">
    <citation type="submission" date="2018-03" db="EMBL/GenBank/DDBJ databases">
        <title>Genomic Encyclopedia of Archaeal and Bacterial Type Strains, Phase II (KMG-II): from individual species to whole genera.</title>
        <authorList>
            <person name="Goeker M."/>
        </authorList>
    </citation>
    <scope>NUCLEOTIDE SEQUENCE [LARGE SCALE GENOMIC DNA]</scope>
    <source>
        <strain evidence="12 13">DSM 100214</strain>
    </source>
</reference>
<sequence length="796" mass="90853">MEQNINRPADFGTDPYFDEVQAKTKFTFDFVLWFYRILKYWYLFALSLALFLGYAYIKNKSWTPLYQSGAVLMMESRGNAGVAIGSVQLGTLVQNSINQQMLLNSYDMVVRAVAKLPQMRVDYFKKSKFKVENWYGVTPVTIEAKYVAPSAYSIVFEIEPINSEKCRIFYEGSETTQPFSMEVPYDQFVQEPRFYIKITKSPRFAPNFEPFSFRFVSKEELIGRYSGRISSGLVRDGSTALGISIFGSSPAQDVDFLRALLQEFEEYNLTLKNEAADRTIAFIDKQMGIIADSLQQSEIIFKDFQDETGLYRITKSDGRVELESVMKSIGEVKAQEDLILRLTDEISNSILNKTELIDPTALGLNEPKLARSIGEYNNLVNKLSSMGSAHPMYAKSEQSLTNLRINILEELRALQDRVQNKKESLDNNTKEIEDKMATLPAQEREYIRYEKRYQVNDAYYTYLRQRRYEATIQKASNIPDNFIMEAPRQKGGPVNGDEKRKNYTFYFFIGLGLPLLFVIAKEEIFNLVISTKEDCERLSGLPVIGTIENISKKLSSSGSTTLVKNFPKSSFAESFRNMRIRIEYIAQKETGISTLITSAEPGDGKTFIAGNIASVYQLTGKKVVLIDFDLRRPSVGKLLSIESKKGVSNYLIGQVTLDEITITHPEYEFDVITAGTLPPNPSELIKTKKTKDLLDHLKSKYDYVIVDCSPIGLVSDAYILSKYVDTTLFVVRRGKTNKAFFKSVVSQMRNDGLEHAALVFNDVKGREGYYGTSRYYGDKSYYLKRNSYYHDDYFEK</sequence>
<dbReference type="InterPro" id="IPR025669">
    <property type="entry name" value="AAA_dom"/>
</dbReference>
<keyword evidence="5" id="KW-0418">Kinase</keyword>
<dbReference type="EC" id="2.7.10.2" evidence="2"/>
<organism evidence="12 13">
    <name type="scientific">Dysgonomonas alginatilytica</name>
    <dbReference type="NCBI Taxonomy" id="1605892"/>
    <lineage>
        <taxon>Bacteria</taxon>
        <taxon>Pseudomonadati</taxon>
        <taxon>Bacteroidota</taxon>
        <taxon>Bacteroidia</taxon>
        <taxon>Bacteroidales</taxon>
        <taxon>Dysgonomonadaceae</taxon>
        <taxon>Dysgonomonas</taxon>
    </lineage>
</organism>
<name>A0A2V3PNY7_9BACT</name>
<dbReference type="EMBL" id="QICL01000016">
    <property type="protein sequence ID" value="PXV62964.1"/>
    <property type="molecule type" value="Genomic_DNA"/>
</dbReference>
<dbReference type="NCBIfam" id="TIGR01007">
    <property type="entry name" value="eps_fam"/>
    <property type="match status" value="1"/>
</dbReference>
<dbReference type="GO" id="GO:0005886">
    <property type="term" value="C:plasma membrane"/>
    <property type="evidence" value="ECO:0007669"/>
    <property type="project" value="TreeGrafter"/>
</dbReference>
<keyword evidence="10" id="KW-1133">Transmembrane helix</keyword>
<feature type="transmembrane region" description="Helical" evidence="10">
    <location>
        <begin position="40"/>
        <end position="57"/>
    </location>
</feature>
<feature type="coiled-coil region" evidence="9">
    <location>
        <begin position="404"/>
        <end position="435"/>
    </location>
</feature>
<evidence type="ECO:0000256" key="10">
    <source>
        <dbReference type="SAM" id="Phobius"/>
    </source>
</evidence>
<protein>
    <recommendedName>
        <fullName evidence="2">non-specific protein-tyrosine kinase</fullName>
        <ecNumber evidence="2">2.7.10.2</ecNumber>
    </recommendedName>
</protein>
<evidence type="ECO:0000256" key="8">
    <source>
        <dbReference type="ARBA" id="ARBA00051245"/>
    </source>
</evidence>
<evidence type="ECO:0000259" key="11">
    <source>
        <dbReference type="Pfam" id="PF13614"/>
    </source>
</evidence>